<evidence type="ECO:0000313" key="5">
    <source>
        <dbReference type="EMBL" id="SCG74941.1"/>
    </source>
</evidence>
<proteinExistence type="inferred from homology"/>
<dbReference type="RefSeq" id="WP_231929524.1">
    <property type="nucleotide sequence ID" value="NZ_LT607754.1"/>
</dbReference>
<dbReference type="CDD" id="cd05233">
    <property type="entry name" value="SDR_c"/>
    <property type="match status" value="1"/>
</dbReference>
<dbReference type="Gene3D" id="3.40.50.720">
    <property type="entry name" value="NAD(P)-binding Rossmann-like Domain"/>
    <property type="match status" value="1"/>
</dbReference>
<dbReference type="PANTHER" id="PTHR24321">
    <property type="entry name" value="DEHYDROGENASES, SHORT CHAIN"/>
    <property type="match status" value="1"/>
</dbReference>
<dbReference type="SMART" id="SM00822">
    <property type="entry name" value="PKS_KR"/>
    <property type="match status" value="1"/>
</dbReference>
<accession>A0A1C5JX89</accession>
<dbReference type="PROSITE" id="PS00061">
    <property type="entry name" value="ADH_SHORT"/>
    <property type="match status" value="1"/>
</dbReference>
<keyword evidence="6" id="KW-1185">Reference proteome</keyword>
<sequence>MGERMEDGDMVHAGDLAGKVAVVVGGSTGIGAATALRLASAGAAVVIGGHEADDVKAVVDRLGAKGAVVDGDVGDVRSDDDMARLCATAADRFGGLDVLVYCAGIQRYGTVVDTTASGFDEVIAVNLRGLYLAAHHAVPRMRERGGGAIVAVASVQAHATQKGVAAYSASKGGIVALARAMAIDHAADCIRVNVVSPGSVDTPMLRRSARQFGNGRAEDDVLRDWGASHPLGRVARADEVAEVIAFLAGPRASFVTGAEIRVDGGLLANLAVALPE</sequence>
<name>A0A1C5JX89_9ACTN</name>
<organism evidence="5 6">
    <name type="scientific">Micromonospora inositola</name>
    <dbReference type="NCBI Taxonomy" id="47865"/>
    <lineage>
        <taxon>Bacteria</taxon>
        <taxon>Bacillati</taxon>
        <taxon>Actinomycetota</taxon>
        <taxon>Actinomycetes</taxon>
        <taxon>Micromonosporales</taxon>
        <taxon>Micromonosporaceae</taxon>
        <taxon>Micromonospora</taxon>
    </lineage>
</organism>
<evidence type="ECO:0000259" key="4">
    <source>
        <dbReference type="SMART" id="SM00822"/>
    </source>
</evidence>
<gene>
    <name evidence="5" type="ORF">GA0070613_5655</name>
</gene>
<protein>
    <submittedName>
        <fullName evidence="5">NAD(P)-dependent dehydrogenase, short-chain alcohol dehydrogenase family</fullName>
    </submittedName>
</protein>
<dbReference type="PRINTS" id="PR00080">
    <property type="entry name" value="SDRFAMILY"/>
</dbReference>
<comment type="similarity">
    <text evidence="1">Belongs to the short-chain dehydrogenases/reductases (SDR) family.</text>
</comment>
<dbReference type="InterPro" id="IPR036291">
    <property type="entry name" value="NAD(P)-bd_dom_sf"/>
</dbReference>
<evidence type="ECO:0000256" key="2">
    <source>
        <dbReference type="ARBA" id="ARBA00023002"/>
    </source>
</evidence>
<dbReference type="PRINTS" id="PR00081">
    <property type="entry name" value="GDHRDH"/>
</dbReference>
<evidence type="ECO:0000256" key="3">
    <source>
        <dbReference type="ARBA" id="ARBA00023027"/>
    </source>
</evidence>
<keyword evidence="2" id="KW-0560">Oxidoreductase</keyword>
<dbReference type="Pfam" id="PF13561">
    <property type="entry name" value="adh_short_C2"/>
    <property type="match status" value="1"/>
</dbReference>
<dbReference type="EMBL" id="LT607754">
    <property type="protein sequence ID" value="SCG74941.1"/>
    <property type="molecule type" value="Genomic_DNA"/>
</dbReference>
<reference evidence="6" key="1">
    <citation type="submission" date="2016-06" db="EMBL/GenBank/DDBJ databases">
        <authorList>
            <person name="Varghese N."/>
            <person name="Submissions Spin"/>
        </authorList>
    </citation>
    <scope>NUCLEOTIDE SEQUENCE [LARGE SCALE GENOMIC DNA]</scope>
    <source>
        <strain evidence="6">DSM 43819</strain>
    </source>
</reference>
<dbReference type="InterPro" id="IPR002347">
    <property type="entry name" value="SDR_fam"/>
</dbReference>
<dbReference type="PANTHER" id="PTHR24321:SF8">
    <property type="entry name" value="ESTRADIOL 17-BETA-DEHYDROGENASE 8-RELATED"/>
    <property type="match status" value="1"/>
</dbReference>
<dbReference type="InterPro" id="IPR057326">
    <property type="entry name" value="KR_dom"/>
</dbReference>
<dbReference type="SUPFAM" id="SSF51735">
    <property type="entry name" value="NAD(P)-binding Rossmann-fold domains"/>
    <property type="match status" value="1"/>
</dbReference>
<evidence type="ECO:0000256" key="1">
    <source>
        <dbReference type="ARBA" id="ARBA00006484"/>
    </source>
</evidence>
<dbReference type="AlphaFoldDB" id="A0A1C5JX89"/>
<dbReference type="GO" id="GO:0016491">
    <property type="term" value="F:oxidoreductase activity"/>
    <property type="evidence" value="ECO:0007669"/>
    <property type="project" value="UniProtKB-KW"/>
</dbReference>
<dbReference type="Proteomes" id="UP000198221">
    <property type="component" value="Chromosome I"/>
</dbReference>
<dbReference type="FunFam" id="3.40.50.720:FF:000084">
    <property type="entry name" value="Short-chain dehydrogenase reductase"/>
    <property type="match status" value="1"/>
</dbReference>
<feature type="domain" description="Ketoreductase" evidence="4">
    <location>
        <begin position="19"/>
        <end position="189"/>
    </location>
</feature>
<evidence type="ECO:0000313" key="6">
    <source>
        <dbReference type="Proteomes" id="UP000198221"/>
    </source>
</evidence>
<dbReference type="InterPro" id="IPR020904">
    <property type="entry name" value="Sc_DH/Rdtase_CS"/>
</dbReference>
<keyword evidence="3" id="KW-0520">NAD</keyword>